<feature type="compositionally biased region" description="Polar residues" evidence="1">
    <location>
        <begin position="474"/>
        <end position="495"/>
    </location>
</feature>
<accession>A0A409VBN7</accession>
<comment type="caution">
    <text evidence="2">The sequence shown here is derived from an EMBL/GenBank/DDBJ whole genome shotgun (WGS) entry which is preliminary data.</text>
</comment>
<keyword evidence="3" id="KW-1185">Reference proteome</keyword>
<feature type="region of interest" description="Disordered" evidence="1">
    <location>
        <begin position="234"/>
        <end position="316"/>
    </location>
</feature>
<dbReference type="InParanoid" id="A0A409VBN7"/>
<evidence type="ECO:0000256" key="1">
    <source>
        <dbReference type="SAM" id="MobiDB-lite"/>
    </source>
</evidence>
<gene>
    <name evidence="2" type="ORF">CVT26_002121</name>
</gene>
<feature type="region of interest" description="Disordered" evidence="1">
    <location>
        <begin position="440"/>
        <end position="552"/>
    </location>
</feature>
<evidence type="ECO:0000313" key="2">
    <source>
        <dbReference type="EMBL" id="PPQ64414.1"/>
    </source>
</evidence>
<evidence type="ECO:0000313" key="3">
    <source>
        <dbReference type="Proteomes" id="UP000284706"/>
    </source>
</evidence>
<dbReference type="EMBL" id="NHYE01005667">
    <property type="protein sequence ID" value="PPQ64414.1"/>
    <property type="molecule type" value="Genomic_DNA"/>
</dbReference>
<proteinExistence type="predicted"/>
<protein>
    <submittedName>
        <fullName evidence="2">Uncharacterized protein</fullName>
    </submittedName>
</protein>
<feature type="compositionally biased region" description="Low complexity" evidence="1">
    <location>
        <begin position="188"/>
        <end position="202"/>
    </location>
</feature>
<feature type="compositionally biased region" description="Low complexity" evidence="1">
    <location>
        <begin position="288"/>
        <end position="316"/>
    </location>
</feature>
<feature type="region of interest" description="Disordered" evidence="1">
    <location>
        <begin position="14"/>
        <end position="204"/>
    </location>
</feature>
<sequence>MDLDVRPPSLVLPGAWSPAWTQALDRDPSDMSVASPDSSGGSLRLEGDFSLDQSSRFDPQNGVLVSKASSDDAAAASDSDEESTLSDDFYSIISDQMSPESETVELEDELVSPYSSEPQPLSARQSLKLKGTSHAGVALSHEAPSEASPSCSTHILPQPAQLPSEMSNISLSTSSLTSSSSGPARETSPSSRRSSSTCSSRSIAFRKNVPSSNSLYPGYPGLHYAHSDREFDMSSESVPYFPKPSSSVSPRSIRRKRVNDDAGPSNSLNFPQPEGDEPWTLALEPAMTSTAASTASTASRSSLSLSTELPTPSPQSGEILERYLASLAPPLTFNPMPHQSPTLYPGNTLYDIHTQIATQRTTNAIYTPSPLDDALFNHTVPGYAPHSAGEKKSKNVIKKTKVLYGKFKNLLGSKGPKPVQARLSEEGRTTVVTVEPPYAVEESPGLSPTAKTFFSPASSRTSWSLPRPGFPRQGKSSTPSIARSSTTEVAQNHPSGSMDGIHPYGSQATPRTSKEIRSRRRFSMPTFAGQSAAGSNGSAPQSLNTLSRPGRREHVGSLISSLYNHAA</sequence>
<feature type="compositionally biased region" description="Low complexity" evidence="1">
    <location>
        <begin position="170"/>
        <end position="181"/>
    </location>
</feature>
<organism evidence="2 3">
    <name type="scientific">Gymnopilus dilepis</name>
    <dbReference type="NCBI Taxonomy" id="231916"/>
    <lineage>
        <taxon>Eukaryota</taxon>
        <taxon>Fungi</taxon>
        <taxon>Dikarya</taxon>
        <taxon>Basidiomycota</taxon>
        <taxon>Agaricomycotina</taxon>
        <taxon>Agaricomycetes</taxon>
        <taxon>Agaricomycetidae</taxon>
        <taxon>Agaricales</taxon>
        <taxon>Agaricineae</taxon>
        <taxon>Hymenogastraceae</taxon>
        <taxon>Gymnopilus</taxon>
    </lineage>
</organism>
<dbReference type="Proteomes" id="UP000284706">
    <property type="component" value="Unassembled WGS sequence"/>
</dbReference>
<reference evidence="2 3" key="1">
    <citation type="journal article" date="2018" name="Evol. Lett.">
        <title>Horizontal gene cluster transfer increased hallucinogenic mushroom diversity.</title>
        <authorList>
            <person name="Reynolds H.T."/>
            <person name="Vijayakumar V."/>
            <person name="Gluck-Thaler E."/>
            <person name="Korotkin H.B."/>
            <person name="Matheny P.B."/>
            <person name="Slot J.C."/>
        </authorList>
    </citation>
    <scope>NUCLEOTIDE SEQUENCE [LARGE SCALE GENOMIC DNA]</scope>
    <source>
        <strain evidence="2 3">SRW20</strain>
    </source>
</reference>
<name>A0A409VBN7_9AGAR</name>
<dbReference type="AlphaFoldDB" id="A0A409VBN7"/>
<feature type="compositionally biased region" description="Polar residues" evidence="1">
    <location>
        <begin position="449"/>
        <end position="464"/>
    </location>
</feature>
<feature type="compositionally biased region" description="Low complexity" evidence="1">
    <location>
        <begin position="528"/>
        <end position="542"/>
    </location>
</feature>
<feature type="compositionally biased region" description="Polar residues" evidence="1">
    <location>
        <begin position="113"/>
        <end position="125"/>
    </location>
</feature>
<dbReference type="OrthoDB" id="3049164at2759"/>